<dbReference type="Proteomes" id="UP000885690">
    <property type="component" value="Unassembled WGS sequence"/>
</dbReference>
<dbReference type="Pfam" id="PF13525">
    <property type="entry name" value="YfiO"/>
    <property type="match status" value="1"/>
</dbReference>
<gene>
    <name evidence="4" type="primary">bamD</name>
    <name evidence="4" type="ORF">ENF32_00785</name>
</gene>
<dbReference type="AlphaFoldDB" id="A0A7C0U614"/>
<proteinExistence type="predicted"/>
<dbReference type="Gene3D" id="1.25.40.10">
    <property type="entry name" value="Tetratricopeptide repeat domain"/>
    <property type="match status" value="1"/>
</dbReference>
<dbReference type="SUPFAM" id="SSF48452">
    <property type="entry name" value="TPR-like"/>
    <property type="match status" value="1"/>
</dbReference>
<evidence type="ECO:0000256" key="2">
    <source>
        <dbReference type="PROSITE-ProRule" id="PRU00339"/>
    </source>
</evidence>
<name>A0A7C0U614_9BACT</name>
<dbReference type="PROSITE" id="PS50005">
    <property type="entry name" value="TPR"/>
    <property type="match status" value="1"/>
</dbReference>
<reference evidence="4" key="1">
    <citation type="journal article" date="2020" name="mSystems">
        <title>Genome- and Community-Level Interaction Insights into Carbon Utilization and Element Cycling Functions of Hydrothermarchaeota in Hydrothermal Sediment.</title>
        <authorList>
            <person name="Zhou Z."/>
            <person name="Liu Y."/>
            <person name="Xu W."/>
            <person name="Pan J."/>
            <person name="Luo Z.H."/>
            <person name="Li M."/>
        </authorList>
    </citation>
    <scope>NUCLEOTIDE SEQUENCE [LARGE SCALE GENOMIC DNA]</scope>
    <source>
        <strain evidence="4">HyVt-115</strain>
    </source>
</reference>
<dbReference type="InterPro" id="IPR011990">
    <property type="entry name" value="TPR-like_helical_dom_sf"/>
</dbReference>
<organism evidence="4">
    <name type="scientific">Thermosulfidibacter takaii</name>
    <dbReference type="NCBI Taxonomy" id="412593"/>
    <lineage>
        <taxon>Bacteria</taxon>
        <taxon>Pseudomonadati</taxon>
        <taxon>Thermosulfidibacterota</taxon>
        <taxon>Thermosulfidibacteria</taxon>
        <taxon>Thermosulfidibacterales</taxon>
        <taxon>Thermosulfidibacteraceae</taxon>
    </lineage>
</organism>
<sequence>MVNRRFLWGAIVFLLLGCTYGGGSMKVNVFNPAAPLYDEGTDAYNSGDYSRAITAFSDIVSYYPNNGLADEATFMLAQSHEKTGDYLDALRYYKLFVSRYPNHKWAPLANKKIQALSKKIEEGQNGGSGSGQGK</sequence>
<keyword evidence="1" id="KW-0732">Signal</keyword>
<evidence type="ECO:0000256" key="1">
    <source>
        <dbReference type="ARBA" id="ARBA00022729"/>
    </source>
</evidence>
<evidence type="ECO:0000313" key="4">
    <source>
        <dbReference type="EMBL" id="HDD52590.1"/>
    </source>
</evidence>
<protein>
    <submittedName>
        <fullName evidence="4">Outer membrane protein assembly factor BamD</fullName>
    </submittedName>
</protein>
<keyword evidence="2" id="KW-0802">TPR repeat</keyword>
<dbReference type="PROSITE" id="PS51257">
    <property type="entry name" value="PROKAR_LIPOPROTEIN"/>
    <property type="match status" value="1"/>
</dbReference>
<feature type="repeat" description="TPR" evidence="2">
    <location>
        <begin position="33"/>
        <end position="66"/>
    </location>
</feature>
<comment type="caution">
    <text evidence="4">The sequence shown here is derived from an EMBL/GenBank/DDBJ whole genome shotgun (WGS) entry which is preliminary data.</text>
</comment>
<dbReference type="InterPro" id="IPR019734">
    <property type="entry name" value="TPR_rpt"/>
</dbReference>
<dbReference type="InterPro" id="IPR039565">
    <property type="entry name" value="BamD-like"/>
</dbReference>
<evidence type="ECO:0000259" key="3">
    <source>
        <dbReference type="Pfam" id="PF13525"/>
    </source>
</evidence>
<feature type="domain" description="Outer membrane lipoprotein BamD-like" evidence="3">
    <location>
        <begin position="32"/>
        <end position="104"/>
    </location>
</feature>
<dbReference type="EMBL" id="DQWS01000032">
    <property type="protein sequence ID" value="HDD52590.1"/>
    <property type="molecule type" value="Genomic_DNA"/>
</dbReference>
<accession>A0A7C0U614</accession>